<protein>
    <submittedName>
        <fullName evidence="2">Uncharacterized protein</fullName>
    </submittedName>
</protein>
<keyword evidence="3" id="KW-1185">Reference proteome</keyword>
<feature type="region of interest" description="Disordered" evidence="1">
    <location>
        <begin position="87"/>
        <end position="107"/>
    </location>
</feature>
<gene>
    <name evidence="2" type="ORF">HPB48_020021</name>
</gene>
<evidence type="ECO:0000256" key="1">
    <source>
        <dbReference type="SAM" id="MobiDB-lite"/>
    </source>
</evidence>
<proteinExistence type="predicted"/>
<feature type="region of interest" description="Disordered" evidence="1">
    <location>
        <begin position="16"/>
        <end position="45"/>
    </location>
</feature>
<organism evidence="2 3">
    <name type="scientific">Haemaphysalis longicornis</name>
    <name type="common">Bush tick</name>
    <dbReference type="NCBI Taxonomy" id="44386"/>
    <lineage>
        <taxon>Eukaryota</taxon>
        <taxon>Metazoa</taxon>
        <taxon>Ecdysozoa</taxon>
        <taxon>Arthropoda</taxon>
        <taxon>Chelicerata</taxon>
        <taxon>Arachnida</taxon>
        <taxon>Acari</taxon>
        <taxon>Parasitiformes</taxon>
        <taxon>Ixodida</taxon>
        <taxon>Ixodoidea</taxon>
        <taxon>Ixodidae</taxon>
        <taxon>Haemaphysalinae</taxon>
        <taxon>Haemaphysalis</taxon>
    </lineage>
</organism>
<reference evidence="2 3" key="1">
    <citation type="journal article" date="2020" name="Cell">
        <title>Large-Scale Comparative Analyses of Tick Genomes Elucidate Their Genetic Diversity and Vector Capacities.</title>
        <authorList>
            <consortium name="Tick Genome and Microbiome Consortium (TIGMIC)"/>
            <person name="Jia N."/>
            <person name="Wang J."/>
            <person name="Shi W."/>
            <person name="Du L."/>
            <person name="Sun Y."/>
            <person name="Zhan W."/>
            <person name="Jiang J.F."/>
            <person name="Wang Q."/>
            <person name="Zhang B."/>
            <person name="Ji P."/>
            <person name="Bell-Sakyi L."/>
            <person name="Cui X.M."/>
            <person name="Yuan T.T."/>
            <person name="Jiang B.G."/>
            <person name="Yang W.F."/>
            <person name="Lam T.T."/>
            <person name="Chang Q.C."/>
            <person name="Ding S.J."/>
            <person name="Wang X.J."/>
            <person name="Zhu J.G."/>
            <person name="Ruan X.D."/>
            <person name="Zhao L."/>
            <person name="Wei J.T."/>
            <person name="Ye R.Z."/>
            <person name="Que T.C."/>
            <person name="Du C.H."/>
            <person name="Zhou Y.H."/>
            <person name="Cheng J.X."/>
            <person name="Dai P.F."/>
            <person name="Guo W.B."/>
            <person name="Han X.H."/>
            <person name="Huang E.J."/>
            <person name="Li L.F."/>
            <person name="Wei W."/>
            <person name="Gao Y.C."/>
            <person name="Liu J.Z."/>
            <person name="Shao H.Z."/>
            <person name="Wang X."/>
            <person name="Wang C.C."/>
            <person name="Yang T.C."/>
            <person name="Huo Q.B."/>
            <person name="Li W."/>
            <person name="Chen H.Y."/>
            <person name="Chen S.E."/>
            <person name="Zhou L.G."/>
            <person name="Ni X.B."/>
            <person name="Tian J.H."/>
            <person name="Sheng Y."/>
            <person name="Liu T."/>
            <person name="Pan Y.S."/>
            <person name="Xia L.Y."/>
            <person name="Li J."/>
            <person name="Zhao F."/>
            <person name="Cao W.C."/>
        </authorList>
    </citation>
    <scope>NUCLEOTIDE SEQUENCE [LARGE SCALE GENOMIC DNA]</scope>
    <source>
        <strain evidence="2">HaeL-2018</strain>
    </source>
</reference>
<name>A0A9J6H1L4_HAELO</name>
<evidence type="ECO:0000313" key="2">
    <source>
        <dbReference type="EMBL" id="KAH9380612.1"/>
    </source>
</evidence>
<dbReference type="AlphaFoldDB" id="A0A9J6H1L4"/>
<accession>A0A9J6H1L4</accession>
<comment type="caution">
    <text evidence="2">The sequence shown here is derived from an EMBL/GenBank/DDBJ whole genome shotgun (WGS) entry which is preliminary data.</text>
</comment>
<dbReference type="Proteomes" id="UP000821853">
    <property type="component" value="Chromosome 8"/>
</dbReference>
<feature type="compositionally biased region" description="Low complexity" evidence="1">
    <location>
        <begin position="93"/>
        <end position="107"/>
    </location>
</feature>
<dbReference type="VEuPathDB" id="VectorBase:HLOH_045619"/>
<sequence>MVAMGAYLPPVRLLTPQAPLSSERDSSEQAASDASAGPADERQWQEVHQQEQAGVVAPAQRVYSLLSRHAFARSFFRSCVLTTSINSSGQQQADAATGAPPTTRTTASISTGLNFQFGHRHRRLPVSHSRTLFYRADQASLVGSPIARMWRYGGFVSVRHSHQLSPTPGQPIDWHHVALLAHIAPHRHRPHISTIFSGFAVVCSAPGIGS</sequence>
<dbReference type="EMBL" id="JABSTR010000010">
    <property type="protein sequence ID" value="KAH9380612.1"/>
    <property type="molecule type" value="Genomic_DNA"/>
</dbReference>
<evidence type="ECO:0000313" key="3">
    <source>
        <dbReference type="Proteomes" id="UP000821853"/>
    </source>
</evidence>